<feature type="transmembrane region" description="Helical" evidence="6">
    <location>
        <begin position="1143"/>
        <end position="1164"/>
    </location>
</feature>
<feature type="transmembrane region" description="Helical" evidence="6">
    <location>
        <begin position="4015"/>
        <end position="4036"/>
    </location>
</feature>
<feature type="transmembrane region" description="Helical" evidence="6">
    <location>
        <begin position="4166"/>
        <end position="4191"/>
    </location>
</feature>
<feature type="transmembrane region" description="Helical" evidence="6">
    <location>
        <begin position="1911"/>
        <end position="1933"/>
    </location>
</feature>
<dbReference type="Pfam" id="PF02118">
    <property type="entry name" value="Srg"/>
    <property type="match status" value="7"/>
</dbReference>
<feature type="transmembrane region" description="Helical" evidence="6">
    <location>
        <begin position="844"/>
        <end position="870"/>
    </location>
</feature>
<feature type="transmembrane region" description="Helical" evidence="6">
    <location>
        <begin position="2327"/>
        <end position="2346"/>
    </location>
</feature>
<accession>A0AAF5DCP2</accession>
<evidence type="ECO:0000256" key="6">
    <source>
        <dbReference type="RuleBase" id="RU280813"/>
    </source>
</evidence>
<dbReference type="Pfam" id="PF10323">
    <property type="entry name" value="7TM_GPCR_Srv"/>
    <property type="match status" value="9"/>
</dbReference>
<feature type="transmembrane region" description="Helical" evidence="6">
    <location>
        <begin position="2201"/>
        <end position="2224"/>
    </location>
</feature>
<feature type="transmembrane region" description="Helical" evidence="6">
    <location>
        <begin position="4257"/>
        <end position="4282"/>
    </location>
</feature>
<protein>
    <recommendedName>
        <fullName evidence="6">Serpentine receptor class gamma</fullName>
    </recommendedName>
</protein>
<feature type="transmembrane region" description="Helical" evidence="6">
    <location>
        <begin position="2892"/>
        <end position="2918"/>
    </location>
</feature>
<feature type="transmembrane region" description="Helical" evidence="6">
    <location>
        <begin position="3366"/>
        <end position="3388"/>
    </location>
</feature>
<feature type="transmembrane region" description="Helical" evidence="6">
    <location>
        <begin position="2460"/>
        <end position="2481"/>
    </location>
</feature>
<dbReference type="PROSITE" id="PS00237">
    <property type="entry name" value="G_PROTEIN_RECEP_F1_1"/>
    <property type="match status" value="5"/>
</dbReference>
<feature type="transmembrane region" description="Helical" evidence="6">
    <location>
        <begin position="4878"/>
        <end position="4904"/>
    </location>
</feature>
<feature type="transmembrane region" description="Helical" evidence="6">
    <location>
        <begin position="2788"/>
        <end position="2807"/>
    </location>
</feature>
<feature type="transmembrane region" description="Helical" evidence="6">
    <location>
        <begin position="4308"/>
        <end position="4333"/>
    </location>
</feature>
<keyword evidence="4 6" id="KW-1133">Transmembrane helix</keyword>
<feature type="transmembrane region" description="Helical" evidence="6">
    <location>
        <begin position="1045"/>
        <end position="1071"/>
    </location>
</feature>
<feature type="transmembrane region" description="Helical" evidence="6">
    <location>
        <begin position="4434"/>
        <end position="4459"/>
    </location>
</feature>
<feature type="transmembrane region" description="Helical" evidence="6">
    <location>
        <begin position="937"/>
        <end position="960"/>
    </location>
</feature>
<evidence type="ECO:0000256" key="2">
    <source>
        <dbReference type="ARBA" id="ARBA00005692"/>
    </source>
</evidence>
<feature type="transmembrane region" description="Helical" evidence="6">
    <location>
        <begin position="796"/>
        <end position="823"/>
    </location>
</feature>
<feature type="transmembrane region" description="Helical" evidence="6">
    <location>
        <begin position="1845"/>
        <end position="1868"/>
    </location>
</feature>
<feature type="transmembrane region" description="Helical" evidence="6">
    <location>
        <begin position="1191"/>
        <end position="1213"/>
    </location>
</feature>
<feature type="transmembrane region" description="Helical" evidence="6">
    <location>
        <begin position="3031"/>
        <end position="3060"/>
    </location>
</feature>
<feature type="transmembrane region" description="Helical" evidence="6">
    <location>
        <begin position="1586"/>
        <end position="1609"/>
    </location>
</feature>
<feature type="transmembrane region" description="Helical" evidence="6">
    <location>
        <begin position="1003"/>
        <end position="1025"/>
    </location>
</feature>
<feature type="transmembrane region" description="Helical" evidence="6">
    <location>
        <begin position="90"/>
        <end position="116"/>
    </location>
</feature>
<feature type="transmembrane region" description="Helical" evidence="6">
    <location>
        <begin position="3273"/>
        <end position="3297"/>
    </location>
</feature>
<dbReference type="InterPro" id="IPR000609">
    <property type="entry name" value="7TM_GPCR_serpentine_rcpt_Srg"/>
</dbReference>
<name>A0AAF5DCP2_STRER</name>
<feature type="transmembrane region" description="Helical" evidence="6">
    <location>
        <begin position="3471"/>
        <end position="3494"/>
    </location>
</feature>
<feature type="transmembrane region" description="Helical" evidence="6">
    <location>
        <begin position="1953"/>
        <end position="1979"/>
    </location>
</feature>
<feature type="transmembrane region" description="Helical" evidence="6">
    <location>
        <begin position="3144"/>
        <end position="3161"/>
    </location>
</feature>
<feature type="transmembrane region" description="Helical" evidence="6">
    <location>
        <begin position="4471"/>
        <end position="4493"/>
    </location>
</feature>
<feature type="transmembrane region" description="Helical" evidence="6">
    <location>
        <begin position="4345"/>
        <end position="4366"/>
    </location>
</feature>
<reference evidence="9" key="1">
    <citation type="submission" date="2024-02" db="UniProtKB">
        <authorList>
            <consortium name="WormBaseParasite"/>
        </authorList>
    </citation>
    <scope>IDENTIFICATION</scope>
</reference>
<feature type="transmembrane region" description="Helical" evidence="6">
    <location>
        <begin position="343"/>
        <end position="367"/>
    </location>
</feature>
<feature type="transmembrane region" description="Helical" evidence="6">
    <location>
        <begin position="1225"/>
        <end position="1248"/>
    </location>
</feature>
<feature type="transmembrane region" description="Helical" evidence="6">
    <location>
        <begin position="137"/>
        <end position="156"/>
    </location>
</feature>
<feature type="transmembrane region" description="Helical" evidence="6">
    <location>
        <begin position="4741"/>
        <end position="4759"/>
    </location>
</feature>
<evidence type="ECO:0000256" key="5">
    <source>
        <dbReference type="ARBA" id="ARBA00023136"/>
    </source>
</evidence>
<proteinExistence type="inferred from homology"/>
<feature type="transmembrane region" description="Helical" evidence="6">
    <location>
        <begin position="182"/>
        <end position="209"/>
    </location>
</feature>
<feature type="transmembrane region" description="Helical" evidence="6">
    <location>
        <begin position="2939"/>
        <end position="2957"/>
    </location>
</feature>
<feature type="transmembrane region" description="Helical" evidence="6">
    <location>
        <begin position="1874"/>
        <end position="1899"/>
    </location>
</feature>
<feature type="transmembrane region" description="Helical" evidence="6">
    <location>
        <begin position="4096"/>
        <end position="4114"/>
    </location>
</feature>
<feature type="transmembrane region" description="Helical" evidence="6">
    <location>
        <begin position="1763"/>
        <end position="1781"/>
    </location>
</feature>
<keyword evidence="5 6" id="KW-0472">Membrane</keyword>
<feature type="transmembrane region" description="Helical" evidence="6">
    <location>
        <begin position="3653"/>
        <end position="3679"/>
    </location>
</feature>
<feature type="transmembrane region" description="Helical" evidence="6">
    <location>
        <begin position="469"/>
        <end position="488"/>
    </location>
</feature>
<dbReference type="PROSITE" id="PS50262">
    <property type="entry name" value="G_PROTEIN_RECEP_F1_2"/>
    <property type="match status" value="1"/>
</dbReference>
<feature type="transmembrane region" description="Helical" evidence="6">
    <location>
        <begin position="1385"/>
        <end position="1404"/>
    </location>
</feature>
<keyword evidence="8" id="KW-1185">Reference proteome</keyword>
<dbReference type="PANTHER" id="PTHR31627">
    <property type="entry name" value="SERPENTINE RECEPTOR CLASS GAMMA-RELATED"/>
    <property type="match status" value="1"/>
</dbReference>
<feature type="transmembrane region" description="Helical" evidence="6">
    <location>
        <begin position="4608"/>
        <end position="4628"/>
    </location>
</feature>
<evidence type="ECO:0000313" key="9">
    <source>
        <dbReference type="WBParaSite" id="TCONS_00010472.p1"/>
    </source>
</evidence>
<dbReference type="InterPro" id="IPR019426">
    <property type="entry name" value="7TM_GPCR_serpentine_rcpt_Srv"/>
</dbReference>
<dbReference type="InterPro" id="IPR017452">
    <property type="entry name" value="GPCR_Rhodpsn_7TM"/>
</dbReference>
<feature type="transmembrane region" description="Helical" evidence="6">
    <location>
        <begin position="2850"/>
        <end position="2872"/>
    </location>
</feature>
<evidence type="ECO:0000259" key="7">
    <source>
        <dbReference type="PROSITE" id="PS50262"/>
    </source>
</evidence>
<feature type="transmembrane region" description="Helical" evidence="6">
    <location>
        <begin position="3835"/>
        <end position="3861"/>
    </location>
</feature>
<dbReference type="Gene3D" id="1.20.1070.10">
    <property type="entry name" value="Rhodopsin 7-helix transmembrane proteins"/>
    <property type="match status" value="12"/>
</dbReference>
<feature type="transmembrane region" description="Helical" evidence="6">
    <location>
        <begin position="3329"/>
        <end position="3354"/>
    </location>
</feature>
<feature type="transmembrane region" description="Helical" evidence="6">
    <location>
        <begin position="47"/>
        <end position="70"/>
    </location>
</feature>
<comment type="caution">
    <text evidence="6">Lacks conserved residue(s) required for the propagation of feature annotation.</text>
</comment>
<feature type="transmembrane region" description="Helical" evidence="6">
    <location>
        <begin position="1515"/>
        <end position="1536"/>
    </location>
</feature>
<feature type="transmembrane region" description="Helical" evidence="6">
    <location>
        <begin position="2990"/>
        <end position="3010"/>
    </location>
</feature>
<feature type="transmembrane region" description="Helical" evidence="6">
    <location>
        <begin position="966"/>
        <end position="991"/>
    </location>
</feature>
<feature type="transmembrane region" description="Helical" evidence="6">
    <location>
        <begin position="3193"/>
        <end position="3212"/>
    </location>
</feature>
<dbReference type="GO" id="GO:0004930">
    <property type="term" value="F:G protein-coupled receptor activity"/>
    <property type="evidence" value="ECO:0007669"/>
    <property type="project" value="InterPro"/>
</dbReference>
<feature type="domain" description="G-protein coupled receptors family 1 profile" evidence="7">
    <location>
        <begin position="4098"/>
        <end position="4363"/>
    </location>
</feature>
<feature type="transmembrane region" description="Helical" evidence="6">
    <location>
        <begin position="1478"/>
        <end position="1509"/>
    </location>
</feature>
<feature type="transmembrane region" description="Helical" evidence="6">
    <location>
        <begin position="2755"/>
        <end position="2776"/>
    </location>
</feature>
<feature type="transmembrane region" description="Helical" evidence="6">
    <location>
        <begin position="3882"/>
        <end position="3901"/>
    </location>
</feature>
<evidence type="ECO:0000256" key="4">
    <source>
        <dbReference type="ARBA" id="ARBA00022989"/>
    </source>
</evidence>
<feature type="transmembrane region" description="Helical" evidence="6">
    <location>
        <begin position="600"/>
        <end position="622"/>
    </location>
</feature>
<dbReference type="Proteomes" id="UP000035681">
    <property type="component" value="Unplaced"/>
</dbReference>
<feature type="transmembrane region" description="Helical" evidence="6">
    <location>
        <begin position="718"/>
        <end position="736"/>
    </location>
</feature>
<feature type="transmembrane region" description="Helical" evidence="6">
    <location>
        <begin position="2000"/>
        <end position="2019"/>
    </location>
</feature>
<keyword evidence="3 6" id="KW-0812">Transmembrane</keyword>
<feature type="transmembrane region" description="Helical" evidence="6">
    <location>
        <begin position="1812"/>
        <end position="1833"/>
    </location>
</feature>
<comment type="similarity">
    <text evidence="2 6">Belongs to the nematode receptor-like protein srg family.</text>
</comment>
<feature type="transmembrane region" description="Helical" evidence="6">
    <location>
        <begin position="3518"/>
        <end position="3539"/>
    </location>
</feature>
<feature type="transmembrane region" description="Helical" evidence="6">
    <location>
        <begin position="4925"/>
        <end position="4948"/>
    </location>
</feature>
<feature type="transmembrane region" description="Helical" evidence="6">
    <location>
        <begin position="1260"/>
        <end position="1284"/>
    </location>
</feature>
<feature type="transmembrane region" description="Helical" evidence="6">
    <location>
        <begin position="748"/>
        <end position="770"/>
    </location>
</feature>
<feature type="transmembrane region" description="Helical" evidence="6">
    <location>
        <begin position="2093"/>
        <end position="2124"/>
    </location>
</feature>
<feature type="transmembrane region" description="Helical" evidence="6">
    <location>
        <begin position="3560"/>
        <end position="3579"/>
    </location>
</feature>
<feature type="transmembrane region" description="Helical" evidence="6">
    <location>
        <begin position="4559"/>
        <end position="4578"/>
    </location>
</feature>
<dbReference type="WBParaSite" id="TCONS_00010472.p1">
    <property type="protein sequence ID" value="TCONS_00010472.p1"/>
    <property type="gene ID" value="XLOC_003631"/>
</dbReference>
<feature type="transmembrane region" description="Helical" evidence="6">
    <location>
        <begin position="514"/>
        <end position="541"/>
    </location>
</feature>
<feature type="transmembrane region" description="Helical" evidence="6">
    <location>
        <begin position="4785"/>
        <end position="4811"/>
    </location>
</feature>
<feature type="transmembrane region" description="Helical" evidence="6">
    <location>
        <begin position="4126"/>
        <end position="4146"/>
    </location>
</feature>
<feature type="transmembrane region" description="Helical" evidence="6">
    <location>
        <begin position="2287"/>
        <end position="2306"/>
    </location>
</feature>
<feature type="transmembrane region" description="Helical" evidence="6">
    <location>
        <begin position="3605"/>
        <end position="3632"/>
    </location>
</feature>
<feature type="transmembrane region" description="Helical" evidence="6">
    <location>
        <begin position="4832"/>
        <end position="4851"/>
    </location>
</feature>
<feature type="transmembrane region" description="Helical" evidence="6">
    <location>
        <begin position="3978"/>
        <end position="4003"/>
    </location>
</feature>
<feature type="transmembrane region" description="Helical" evidence="6">
    <location>
        <begin position="666"/>
        <end position="685"/>
    </location>
</feature>
<feature type="transmembrane region" description="Helical" evidence="6">
    <location>
        <begin position="3927"/>
        <end position="3954"/>
    </location>
</feature>
<comment type="subcellular location">
    <subcellularLocation>
        <location evidence="1">Membrane</location>
        <topology evidence="1">Multi-pass membrane protein</topology>
    </subcellularLocation>
</comment>
<dbReference type="GO" id="GO:0007606">
    <property type="term" value="P:sensory perception of chemical stimulus"/>
    <property type="evidence" value="ECO:0007669"/>
    <property type="project" value="UniProtKB-UniRule"/>
</dbReference>
<dbReference type="InterPro" id="IPR051119">
    <property type="entry name" value="Nematode_SR-like"/>
</dbReference>
<feature type="transmembrane region" description="Helical" evidence="6">
    <location>
        <begin position="2372"/>
        <end position="2397"/>
    </location>
</feature>
<feature type="transmembrane region" description="Helical" evidence="6">
    <location>
        <begin position="2529"/>
        <end position="2554"/>
    </location>
</feature>
<feature type="transmembrane region" description="Helical" evidence="6">
    <location>
        <begin position="379"/>
        <end position="397"/>
    </location>
</feature>
<dbReference type="PANTHER" id="PTHR31627:SF42">
    <property type="entry name" value="G_PROTEIN_RECEP_F1_2 DOMAIN-CONTAINING PROTEIN-RELATED"/>
    <property type="match status" value="1"/>
</dbReference>
<feature type="transmembrane region" description="Helical" evidence="6">
    <location>
        <begin position="1092"/>
        <end position="1110"/>
    </location>
</feature>
<feature type="transmembrane region" description="Helical" evidence="6">
    <location>
        <begin position="237"/>
        <end position="257"/>
    </location>
</feature>
<feature type="transmembrane region" description="Helical" evidence="6">
    <location>
        <begin position="3768"/>
        <end position="3791"/>
    </location>
</feature>
<feature type="transmembrane region" description="Helical" evidence="6">
    <location>
        <begin position="3395"/>
        <end position="3414"/>
    </location>
</feature>
<feature type="transmembrane region" description="Helical" evidence="6">
    <location>
        <begin position="4649"/>
        <end position="4669"/>
    </location>
</feature>
<evidence type="ECO:0000256" key="1">
    <source>
        <dbReference type="ARBA" id="ARBA00004141"/>
    </source>
</evidence>
<feature type="transmembrane region" description="Helical" evidence="6">
    <location>
        <begin position="882"/>
        <end position="904"/>
    </location>
</feature>
<feature type="transmembrane region" description="Helical" evidence="6">
    <location>
        <begin position="2652"/>
        <end position="2674"/>
    </location>
</feature>
<feature type="transmembrane region" description="Helical" evidence="6">
    <location>
        <begin position="3691"/>
        <end position="3713"/>
    </location>
</feature>
<feature type="transmembrane region" description="Helical" evidence="6">
    <location>
        <begin position="2695"/>
        <end position="2719"/>
    </location>
</feature>
<feature type="transmembrane region" description="Helical" evidence="6">
    <location>
        <begin position="2130"/>
        <end position="2151"/>
    </location>
</feature>
<feature type="transmembrane region" description="Helical" evidence="6">
    <location>
        <begin position="1665"/>
        <end position="1689"/>
    </location>
</feature>
<feature type="transmembrane region" description="Helical" evidence="6">
    <location>
        <begin position="3434"/>
        <end position="3459"/>
    </location>
</feature>
<feature type="transmembrane region" description="Helical" evidence="6">
    <location>
        <begin position="1624"/>
        <end position="1644"/>
    </location>
</feature>
<feature type="transmembrane region" description="Helical" evidence="6">
    <location>
        <begin position="12"/>
        <end position="35"/>
    </location>
</feature>
<feature type="transmembrane region" description="Helical" evidence="6">
    <location>
        <begin position="1709"/>
        <end position="1730"/>
    </location>
</feature>
<feature type="transmembrane region" description="Helical" evidence="6">
    <location>
        <begin position="562"/>
        <end position="588"/>
    </location>
</feature>
<evidence type="ECO:0000313" key="8">
    <source>
        <dbReference type="Proteomes" id="UP000035681"/>
    </source>
</evidence>
<sequence length="5029" mass="591755">KINIYLRILKIFLGLCFTIDIFSFVIYVLILFFIVNRLIKKDKFYSIGFYTLIIFNGTLDLIFIVEEFISFRIPQLGYLEHFYIDIFSKYLISGMCYTYSIAQIIFVSLSGITITFNRYIAVKYPTKYNNLWSGWRLILFCTWPLFIAVPMFVIFYKTEVAYALTHLGSITVYYKDLDLNNLIWFITIAVHSIALCINIILNVLLVYTVKKLDIVNKMSNNSKNREMKLEVTMAKFAIVYCTFFAIVVCAEICMTIASNIGATNVAENILTFYVLIETIMVFFTPYTLLCLSYDFRQKFFYFIGLSKYFSFGDKNKSSVTIIQTPTNVFKSKLTQSKNKILKIYFGFCLVIDIFSFILYTLILVFIGSRLIKKENLYSIGFYKLILFNGILNLIYIFDEYIIYRIPQVGFFEYFYTDIFPELLISKILDTYAIGQIVFSSLTGITITLNRFIAIKYPSKYNYFWKGWRLILLCTWPLLISIPVFVIFFEKEIGYELTPIGSVTPYYKEHYLNYFLWQVLVTIDSSTLCINIVFNIILFYTIEKSDYLNKLSNNKQREMKLEISLAKFAVIYCTFFCILVCSEIAMIIAIYSEAIYIAENIYISFAIVDSVFIFFTPYTLLYLSHDFRRKFLLFIGCSKLWFFGNKSKTLVKTTKCFWNIIKSFYKLILLNGILDLIYIVEEYIIYRIPQVGLFEHFYIDIFPNLSICRIFSSYAQSQIIFASLTGITITLNRFIAIKYPSKYDYFWSGWRLILLCTWPFLIAVPMFVYFFEKEVAYMLTSSGSITLYYKEYYLNYLVWQILVIIDSSALCINIVFNIILIYTIKKSDILSKLSNNKKKEMKLEISLAKFAVIYCTFFSIVVCAEICMIIAINLEAINVAEDIYTSFGFVETVFIFFTPYTLLYLSYDFRQKFLLFIGYSKLWFFGIKSKTLVKTIKIPANIFLCIMQQLFFLTLNNIFFAGTILKIYFGLCFLIDIFSFVLYILMLLFIGNRIKKKDKFYSSGFYKLIMFNGILDLIFIVEEYITFRIPQAGFFEHFYVNIFSKYLISGMCYTYSVVQGVFLSLSGITITLNRYIAVKYFTKYDYLWSGWRLILLSIWPLIISVSIFTIFHKTEVEYALTHLGGITVYYKDFDTKNMIFKTRLIIYLFSLCINIILNSILICTIKNKNKSQKVNNNITKNKVKLKVKLAKFAIVYCTFLTLLVCFEICITITVNRKAIVVDENLLTSYVFIETLMVFFTPYTLLYLNYDLRQKFFLLKIYFGLCFLIDIFSFVLYILMLFYIGSRIKKKDKFYSSGFYKLIIFNGILDLIFILEEYITFRIPQFGFFEDFYINIFPKYLISGICYTYSIAQTIFSSLTGITITLNRFIAIKYPTKYNYIWSGWRLILFCIWPLFISVPIFIIFYKTEVEYELTDIGVTSIYYKDLYLKYLIWKISLAIHFIALCINIILNSILTYTVKKLNKISNSNKKREMKLEVTMAKFAILYCSFLTLLVCVEIGMIVAVITKAIIVAEILLTSYVFIESVMVFFISYTLLYLSYDFRRKFLLFIGYSKLWFFGIKSKTLVKTIKIPANVIKSKFSSSRILKIYFGLCFVIDIFSFVLYILILFFIGNKIIKKDKTYSSGFYKIIMLNGILDLIFIVEEYITFRIPQAGFFENFYVNIFSKYLISGMCYTYSVVHGIYISLSGITITFNRYIAIKYHTKYDYIWSGWRLILLSIWPLIISVCIFIIFHKTEVEYALTHLGGITVYYKDFDTKNMIFQTRLIIYLFSLCINIILNSILICTIKNKNKSQKVNNNITKNKVKLKVQLAKFAIVYCTFSTLLVCFEICITIAVNRKAIVVDENLLTSYVFIETLMVFFTPYTLLYLNYDLLLKIYFGLCFLIDIFSFVIYILILFLIACGIKKKNKFFSSGFYKLIIFNGILDLIFILEEYITFRIPQFGFFEDFYINIFPKYLISGICYTYSIAQTIFSSLTGITITLNRFIAIKYPTKYNYIWSGWRLILFCIWPLFIAVPIFIIFYKTEVKYELTDIGVISIYYKNLYLKYLIWKISLAIHFIALCINIILNCILIYTVKKLNKISNSSKKKKMKLEVTMAKFAILYCSFLTLLVCVEIGMIVAIITKAIIVAEILLTSYVFIESVMVFFIPYTLLYLSYDFRRKFLLFIGYSNIRFFEDKSKTLVKTIKNPANVIKTKFTSSRILKIYLGLCFMIDVFSFVLYILMLFFIGSKIKKKDKLYSSGFYKLIIFNGVLNLIFIAEEYISFIIPQAGFFEHFYINNFSKYLISGKCYTYSMAQGIFISLSGITITLNRYIAIKYPTKYNYFWSGWRLILLCTWPVIIAVSFFINFYNVEVEYVLTYHGSITVHYKNLYISKLIYQITISIHSIALCINILLNSILVYTIKHSNIIQTINNNVKKREMKLEVTMAKFAIVYCTFFAIVLCAEIGMVITITNKVFNVAEHLLTLFVLLETVMVFFTPYTLLYLNCDFRQKFFIFIRCYKLWFFGNKKKIFVTAIKIPKNVLKSKEYVILKIYFGLCFLIDIFSFVIYILILFLIAYGIKKKDNFYSSGFYKLIIFNGILDLIFIVEEYITFRIPQIGLFEDFYINIFPKYLISGICYTYSIAQTIFSSLTGITITLNRFIAIKYPTKYDYIWSSWRLILLCTWPLFISVPVFIIFYKSEVEYAITFVGSISVYYKDLYLKYFIWYIVLTIHFIALFINIILNGILVYTVKKLDILNKINDNKRKKEVKLEVTMAKFAIVYCTFLTLLVCVEAGMIIAITSKTIEVAEILLTSYVLVETVTVFFTPYTLLFLILKIYFGICFLIDIFSFVLYILILFFIGNKIIKKDKTYSSGFYKIIMLNGILDLIFIVEEYITFRIPQAGFFEHFYINIFSKYLISGMCYTYSVVQGIYISLSGITITFNRYIAIKYHTKYSYLWSGWRLILLSIWPLIISVCIFVIFHKIEVEYTLTDIGVISVQYKDLETNNLIFKIRLIIYLFALCINIILNVILLYTKKKKNNLAIINKNIKKREMKLEVTMAKFATVNCSFLTLLVCTEISIIIVITSQATTVAEIILTSYVFLETVMVFFTPYTLLYLSYDFRQKFFYFIGCYKLCFFGNNNKILITFFLYFIKVQIKIKKKDKFYSSGFYKLIIFNGILNLIFIAEEYITFMIPQAGFFEHFYINIFSKYSISGMCYTYSMAQSIFISLSGITITLNRYTALKHPTKYDYFWSGWRLILLCTWPIFISVSFFISFYKADVEYVLTYHGSITVHYKDLYISSLIYQITVFIHSIALCINILLNSILVYTIKHSNIIQTINNNVKKREMKLEVTMAKFAIVYCTFFTIVVCTEISMTIAITSKTLNVAEYLLTFFVLIETVMVFFSPYTLLYLNYDFRQKFFIFIGFYKLWFFGNKKKIFKLLDFFKKKFLLYSSHILKIYFGFCFIIDIFSFVLYILILFFIGNRIIKKDKFYFNGFYKLIFFNGFLDLIFIVKEYIIFRIPQYGFFENFYINIFPELPICRIFSTSSLAQVIFATMSGITITFNRYIAIKYPTKYNYIWSGWRLILLCTWPLLISVPVFVIFFEKKMGYRFNQHGGLVLYYKDLYLNKLILTIVIIIHLTGLCINIILNVLLVYTVKKLDIVSKIINNRNREMKLEITMVKFAIVYCTFFAIVVFTEICILIAAYSGSVNVAEDILIFCVFIKTGMVFFTPYTLLFLSSDFRRKFLFFFGFSKLSYIGNKNKILIKSIKTPTNVFKFKKICSLNFLKNILKIYFGLCFIINVFSFFLYILILIFIGSGIKKKDKFYSSDLIFIVEEYITFKIPQIGFFENFYINIFPKYLISGICYTYSIAQIIFSSLTGITITLNRFIAIKYPTKYKHIWSSWRLILLCTWPLLISVPVFIIFYKKELEYGLISNGSITVYYKDFYLNHLIWQILVIIHSIGLCINITLNVILIYTIKTSDILGKIKNIDKKKEMRLEISLARFAVVYCTFFTILVCVEIAIIISMKNEAYYVIENIFTSYAFIQSVVIFFTPYTLLYLSSDFRKKFLFFIGCSKLYYLGNKNKTSGTKKHNNYIVKKIITVTGTILKIYFGLCFVIDIFSFVLYILILFFIGNRIIKKDKFYSSSFYKLILFNGILDLIYIVEEYITFRIPQIGFFENFYINIFPKVIYGKILATYSIAQLIFASLIGITITLNRFIAIKYPIKYKYFNSGWRFILLCTWPLFISIVVFIIFYKKDIGYQFNHNKGITVYCKDLYLSSLIWQITITIHLIALSINVILNVILIYTIKKLDKLQKINNSIKKNEEKLEISLARFAVVYCTFFAVIVFVEISLIIAISFKAIKVVENIFTTYAFIQTVMVFFTPYTLLYLSYDFRQKLFHFIGISKLLFFGNKKKIMFPQMFLNQNFLLQKVEKNEKFFNISFYEHYETIVKIIFDCYIGILFVFDTISLLIYIFLLFFIIKYYIKNNASIGREFLIIFVYNGILDIIFLLEEYITFRPAQLGVFRRFYIDIFSKYKISGISCTYSLCYVIALPFAGLTVTFNRYFAIKFPSKYQYFWSGWRLVILTIYPVLLLSPIFFYYFQSKVVYIQDDIGRLTFIYIDNDTSKALWDISTYTHCAVMVIYIILNFLLIKECRNESKKMSDRKSKLNISVAKIGIVYFVCCASVTAMEVISKTASSLRIYSVSNDIVSIYPFIETLFVFAPLYILTIFLSLITIFDLISYVLYILLIIFLIKKLYKKENETLSGFHTLIVFNAILDILFITEEYISYRIPQFGIFSNFYQNIFSNILISGICYIYSLCHVNFIFLSGITITFNRYYAIKYPMKYKYFWRGWKLLILMIWPSFIVIPFFIKYYSVSVQYVKDYTGRQSVIVLDSNSNNAIWQFTSCIHCISLAINGILTIFLIRLLKINLKDTTFQNKSFKVDLLMTKYAIIYFLLFGFVVIVEIPMTIASNLEYFEIANDLLTLTVLCQSSVVFFPLYGLFILSKEIRVNFFEFIDSTKVFNFIIPKFCVVEQNRALRRNTILQSHKAIK</sequence>
<feature type="transmembrane region" description="Helical" evidence="6">
    <location>
        <begin position="2566"/>
        <end position="2587"/>
    </location>
</feature>
<feature type="transmembrane region" description="Helical" evidence="6">
    <location>
        <begin position="4071"/>
        <end position="4090"/>
    </location>
</feature>
<feature type="transmembrane region" description="Helical" evidence="6">
    <location>
        <begin position="2423"/>
        <end position="2448"/>
    </location>
</feature>
<feature type="transmembrane region" description="Helical" evidence="6">
    <location>
        <begin position="1430"/>
        <end position="1457"/>
    </location>
</feature>
<organism evidence="8 9">
    <name type="scientific">Strongyloides stercoralis</name>
    <name type="common">Threadworm</name>
    <dbReference type="NCBI Taxonomy" id="6248"/>
    <lineage>
        <taxon>Eukaryota</taxon>
        <taxon>Metazoa</taxon>
        <taxon>Ecdysozoa</taxon>
        <taxon>Nematoda</taxon>
        <taxon>Chromadorea</taxon>
        <taxon>Rhabditida</taxon>
        <taxon>Tylenchina</taxon>
        <taxon>Panagrolaimomorpha</taxon>
        <taxon>Strongyloidoidea</taxon>
        <taxon>Strongyloididae</taxon>
        <taxon>Strongyloides</taxon>
    </lineage>
</organism>
<feature type="transmembrane region" description="Helical" evidence="6">
    <location>
        <begin position="4212"/>
        <end position="4231"/>
    </location>
</feature>
<feature type="transmembrane region" description="Helical" evidence="6">
    <location>
        <begin position="269"/>
        <end position="291"/>
    </location>
</feature>
<feature type="transmembrane region" description="Helical" evidence="6">
    <location>
        <begin position="4701"/>
        <end position="4729"/>
    </location>
</feature>
<dbReference type="InterPro" id="IPR000276">
    <property type="entry name" value="GPCR_Rhodpsn"/>
</dbReference>
<feature type="transmembrane region" description="Helical" evidence="6">
    <location>
        <begin position="2045"/>
        <end position="2072"/>
    </location>
</feature>
<evidence type="ECO:0000256" key="3">
    <source>
        <dbReference type="ARBA" id="ARBA00022692"/>
    </source>
</evidence>
<dbReference type="SUPFAM" id="SSF81321">
    <property type="entry name" value="Family A G protein-coupled receptor-like"/>
    <property type="match status" value="10"/>
</dbReference>
<feature type="transmembrane region" description="Helical" evidence="6">
    <location>
        <begin position="3072"/>
        <end position="3093"/>
    </location>
</feature>
<feature type="transmembrane region" description="Helical" evidence="6">
    <location>
        <begin position="3233"/>
        <end position="3253"/>
    </location>
</feature>
<feature type="transmembrane region" description="Helical" evidence="6">
    <location>
        <begin position="4513"/>
        <end position="4538"/>
    </location>
</feature>
<feature type="transmembrane region" description="Helical" evidence="6">
    <location>
        <begin position="4960"/>
        <end position="4982"/>
    </location>
</feature>
<dbReference type="GO" id="GO:0016020">
    <property type="term" value="C:membrane"/>
    <property type="evidence" value="ECO:0007669"/>
    <property type="project" value="UniProtKB-SubCell"/>
</dbReference>
<feature type="transmembrane region" description="Helical" evidence="6">
    <location>
        <begin position="2608"/>
        <end position="2632"/>
    </location>
</feature>
<feature type="transmembrane region" description="Helical" evidence="6">
    <location>
        <begin position="2813"/>
        <end position="2838"/>
    </location>
</feature>